<dbReference type="EMBL" id="JAQQWP010000010">
    <property type="protein sequence ID" value="KAK8096845.1"/>
    <property type="molecule type" value="Genomic_DNA"/>
</dbReference>
<evidence type="ECO:0000256" key="6">
    <source>
        <dbReference type="SAM" id="SignalP"/>
    </source>
</evidence>
<dbReference type="PANTHER" id="PTHR12630:SF1">
    <property type="entry name" value="GLUCOSIDASE 2 SUBUNIT BETA"/>
    <property type="match status" value="1"/>
</dbReference>
<evidence type="ECO:0000259" key="7">
    <source>
        <dbReference type="PROSITE" id="PS51914"/>
    </source>
</evidence>
<feature type="signal peptide" evidence="6">
    <location>
        <begin position="1"/>
        <end position="22"/>
    </location>
</feature>
<reference evidence="8 9" key="1">
    <citation type="submission" date="2023-01" db="EMBL/GenBank/DDBJ databases">
        <title>Analysis of 21 Apiospora genomes using comparative genomics revels a genus with tremendous synthesis potential of carbohydrate active enzymes and secondary metabolites.</title>
        <authorList>
            <person name="Sorensen T."/>
        </authorList>
    </citation>
    <scope>NUCLEOTIDE SEQUENCE [LARGE SCALE GENOMIC DNA]</scope>
    <source>
        <strain evidence="8 9">CBS 117206</strain>
    </source>
</reference>
<evidence type="ECO:0000256" key="1">
    <source>
        <dbReference type="ARBA" id="ARBA00022387"/>
    </source>
</evidence>
<sequence>MRQSRALVLLGTAAAHSGLVAAGSLPRGVGPEFAKFYDLKDTFTCIGHPSVSIPASRVNDNSCDCPDGSDEPGTAACAYLDPLSPPQPLPAAFSGTTNASNALPGFWCANEGHIGAYVPFMYVNDGVCDYQLCCDGTEEYRGVGGVKCENKCASIGKEWRRVEKERKDNLERANKKRRTMAKESRELRRRVEAKITTLQEEIKGLESKRDELKQKYDEVERSERGKVVKTEGTGKLGVLVGLARSRVNELRDSLRVVIGQRDDLKSKVEELQGILSAFKEEYNPNFNDEGVKKAVRAWEDYAAKLGETAGETPHEDDIQEVLKEDTESNGINWKEYEDGEMTDTDISNLQSGGLSPPLVRDFVHEKLNLIRIWMIENGILADNPTSSGESRLVIAAREAYQAVESDISSKEHEISSQQEDLQKDYGADDIFRYLKDKCVSTDAGEYTYELCWLSRTSQKSKKGGGHTTMGNFERIDWEESDEDDRHDGKGLGRGKRMVMRYENGQGCWNGPNRRTDVWLACAETEELWRIAEQEKCVYRMEVGTPAACEEVVEPGNAREKDEL</sequence>
<keyword evidence="4" id="KW-1015">Disulfide bond</keyword>
<keyword evidence="2 6" id="KW-0732">Signal</keyword>
<dbReference type="SUPFAM" id="SSF50911">
    <property type="entry name" value="Mannose 6-phosphate receptor domain"/>
    <property type="match status" value="1"/>
</dbReference>
<organism evidence="8 9">
    <name type="scientific">Apiospora kogelbergensis</name>
    <dbReference type="NCBI Taxonomy" id="1337665"/>
    <lineage>
        <taxon>Eukaryota</taxon>
        <taxon>Fungi</taxon>
        <taxon>Dikarya</taxon>
        <taxon>Ascomycota</taxon>
        <taxon>Pezizomycotina</taxon>
        <taxon>Sordariomycetes</taxon>
        <taxon>Xylariomycetidae</taxon>
        <taxon>Amphisphaeriales</taxon>
        <taxon>Apiosporaceae</taxon>
        <taxon>Apiospora</taxon>
    </lineage>
</organism>
<dbReference type="AlphaFoldDB" id="A0AAW0Q7U2"/>
<dbReference type="InterPro" id="IPR044865">
    <property type="entry name" value="MRH_dom"/>
</dbReference>
<dbReference type="InterPro" id="IPR028146">
    <property type="entry name" value="PRKCSH_N"/>
</dbReference>
<evidence type="ECO:0000256" key="2">
    <source>
        <dbReference type="ARBA" id="ARBA00022729"/>
    </source>
</evidence>
<dbReference type="GO" id="GO:0017177">
    <property type="term" value="C:glucosidase II complex"/>
    <property type="evidence" value="ECO:0007669"/>
    <property type="project" value="TreeGrafter"/>
</dbReference>
<dbReference type="Proteomes" id="UP001392437">
    <property type="component" value="Unassembled WGS sequence"/>
</dbReference>
<dbReference type="InterPro" id="IPR036607">
    <property type="entry name" value="PRKCSH"/>
</dbReference>
<dbReference type="Pfam" id="PF12999">
    <property type="entry name" value="PRKCSH-like"/>
    <property type="match status" value="2"/>
</dbReference>
<dbReference type="PANTHER" id="PTHR12630">
    <property type="entry name" value="N-LINKED OLIGOSACCHARIDE PROCESSING"/>
    <property type="match status" value="1"/>
</dbReference>
<dbReference type="Pfam" id="PF13015">
    <property type="entry name" value="PRKCSH_1"/>
    <property type="match status" value="1"/>
</dbReference>
<comment type="caution">
    <text evidence="8">The sequence shown here is derived from an EMBL/GenBank/DDBJ whole genome shotgun (WGS) entry which is preliminary data.</text>
</comment>
<evidence type="ECO:0000256" key="5">
    <source>
        <dbReference type="SAM" id="Coils"/>
    </source>
</evidence>
<dbReference type="Gene3D" id="2.70.130.10">
    <property type="entry name" value="Mannose-6-phosphate receptor binding domain"/>
    <property type="match status" value="1"/>
</dbReference>
<dbReference type="GO" id="GO:0006491">
    <property type="term" value="P:N-glycan processing"/>
    <property type="evidence" value="ECO:0007669"/>
    <property type="project" value="TreeGrafter"/>
</dbReference>
<evidence type="ECO:0000256" key="4">
    <source>
        <dbReference type="ARBA" id="ARBA00023157"/>
    </source>
</evidence>
<protein>
    <recommendedName>
        <fullName evidence="1">Glucosidase 2 subunit beta</fullName>
    </recommendedName>
</protein>
<name>A0AAW0Q7U2_9PEZI</name>
<evidence type="ECO:0000313" key="8">
    <source>
        <dbReference type="EMBL" id="KAK8096845.1"/>
    </source>
</evidence>
<gene>
    <name evidence="8" type="ORF">PG999_012789</name>
</gene>
<dbReference type="InterPro" id="IPR009011">
    <property type="entry name" value="Man6P_isomerase_rcpt-bd_dom_sf"/>
</dbReference>
<keyword evidence="3" id="KW-0256">Endoplasmic reticulum</keyword>
<evidence type="ECO:0000313" key="9">
    <source>
        <dbReference type="Proteomes" id="UP001392437"/>
    </source>
</evidence>
<dbReference type="PROSITE" id="PS51914">
    <property type="entry name" value="MRH"/>
    <property type="match status" value="1"/>
</dbReference>
<feature type="coiled-coil region" evidence="5">
    <location>
        <begin position="170"/>
        <end position="225"/>
    </location>
</feature>
<feature type="chain" id="PRO_5043923189" description="Glucosidase 2 subunit beta" evidence="6">
    <location>
        <begin position="23"/>
        <end position="563"/>
    </location>
</feature>
<accession>A0AAW0Q7U2</accession>
<keyword evidence="9" id="KW-1185">Reference proteome</keyword>
<feature type="domain" description="MRH" evidence="7">
    <location>
        <begin position="436"/>
        <end position="550"/>
    </location>
</feature>
<keyword evidence="5" id="KW-0175">Coiled coil</keyword>
<dbReference type="InterPro" id="IPR039794">
    <property type="entry name" value="Gtb1-like"/>
</dbReference>
<evidence type="ECO:0000256" key="3">
    <source>
        <dbReference type="ARBA" id="ARBA00022824"/>
    </source>
</evidence>
<proteinExistence type="predicted"/>